<feature type="domain" description="RDD" evidence="7">
    <location>
        <begin position="3"/>
        <end position="127"/>
    </location>
</feature>
<protein>
    <submittedName>
        <fullName evidence="8">RDD family protein</fullName>
    </submittedName>
</protein>
<dbReference type="OrthoDB" id="9793824at2"/>
<feature type="transmembrane region" description="Helical" evidence="6">
    <location>
        <begin position="45"/>
        <end position="65"/>
    </location>
</feature>
<accession>A0A2U2N1F5</accession>
<evidence type="ECO:0000256" key="6">
    <source>
        <dbReference type="SAM" id="Phobius"/>
    </source>
</evidence>
<proteinExistence type="predicted"/>
<reference evidence="8 9" key="1">
    <citation type="submission" date="2018-05" db="EMBL/GenBank/DDBJ databases">
        <title>Spiribacter halobius sp. nov., a moderately halophilic bacterium isolated from marine solar saltern.</title>
        <authorList>
            <person name="Zheng W.-S."/>
            <person name="Lu D.-C."/>
            <person name="Du Z.-J."/>
        </authorList>
    </citation>
    <scope>NUCLEOTIDE SEQUENCE [LARGE SCALE GENOMIC DNA]</scope>
    <source>
        <strain evidence="8 9">E85</strain>
    </source>
</reference>
<evidence type="ECO:0000256" key="1">
    <source>
        <dbReference type="ARBA" id="ARBA00004651"/>
    </source>
</evidence>
<evidence type="ECO:0000313" key="9">
    <source>
        <dbReference type="Proteomes" id="UP000245474"/>
    </source>
</evidence>
<sequence>MQPSLIRRLAAVLYDGLLLIALWMGASAVWLGVTGGAAVAAGDAAYRLYLLAIAWGFLVGFWLRAGRTLGMQAWRLRLRAADGGPVTLRQANARFFAALLSWLPAGAGFLWALVDREGLTWHDRLSGTRLVLEPKPRKR</sequence>
<dbReference type="AlphaFoldDB" id="A0A2U2N1F5"/>
<dbReference type="Pfam" id="PF06271">
    <property type="entry name" value="RDD"/>
    <property type="match status" value="1"/>
</dbReference>
<keyword evidence="2" id="KW-1003">Cell membrane</keyword>
<evidence type="ECO:0000313" key="8">
    <source>
        <dbReference type="EMBL" id="PWG62888.1"/>
    </source>
</evidence>
<organism evidence="8 9">
    <name type="scientific">Sediminicurvatus halobius</name>
    <dbReference type="NCBI Taxonomy" id="2182432"/>
    <lineage>
        <taxon>Bacteria</taxon>
        <taxon>Pseudomonadati</taxon>
        <taxon>Pseudomonadota</taxon>
        <taxon>Gammaproteobacteria</taxon>
        <taxon>Chromatiales</taxon>
        <taxon>Ectothiorhodospiraceae</taxon>
        <taxon>Sediminicurvatus</taxon>
    </lineage>
</organism>
<keyword evidence="5 6" id="KW-0472">Membrane</keyword>
<comment type="subcellular location">
    <subcellularLocation>
        <location evidence="1">Cell membrane</location>
        <topology evidence="1">Multi-pass membrane protein</topology>
    </subcellularLocation>
</comment>
<evidence type="ECO:0000256" key="2">
    <source>
        <dbReference type="ARBA" id="ARBA00022475"/>
    </source>
</evidence>
<dbReference type="EMBL" id="QFFI01000015">
    <property type="protein sequence ID" value="PWG62888.1"/>
    <property type="molecule type" value="Genomic_DNA"/>
</dbReference>
<dbReference type="GO" id="GO:0005886">
    <property type="term" value="C:plasma membrane"/>
    <property type="evidence" value="ECO:0007669"/>
    <property type="project" value="UniProtKB-SubCell"/>
</dbReference>
<keyword evidence="9" id="KW-1185">Reference proteome</keyword>
<dbReference type="Proteomes" id="UP000245474">
    <property type="component" value="Unassembled WGS sequence"/>
</dbReference>
<dbReference type="PANTHER" id="PTHR36115:SF10">
    <property type="entry name" value="RDD DOMAIN-CONTAINING PROTEIN"/>
    <property type="match status" value="1"/>
</dbReference>
<dbReference type="PANTHER" id="PTHR36115">
    <property type="entry name" value="PROLINE-RICH ANTIGEN HOMOLOG-RELATED"/>
    <property type="match status" value="1"/>
</dbReference>
<evidence type="ECO:0000256" key="3">
    <source>
        <dbReference type="ARBA" id="ARBA00022692"/>
    </source>
</evidence>
<name>A0A2U2N1F5_9GAMM</name>
<evidence type="ECO:0000259" key="7">
    <source>
        <dbReference type="Pfam" id="PF06271"/>
    </source>
</evidence>
<dbReference type="InterPro" id="IPR010432">
    <property type="entry name" value="RDD"/>
</dbReference>
<evidence type="ECO:0000256" key="5">
    <source>
        <dbReference type="ARBA" id="ARBA00023136"/>
    </source>
</evidence>
<feature type="transmembrane region" description="Helical" evidence="6">
    <location>
        <begin position="95"/>
        <end position="114"/>
    </location>
</feature>
<keyword evidence="4 6" id="KW-1133">Transmembrane helix</keyword>
<gene>
    <name evidence="8" type="ORF">DEM34_10610</name>
</gene>
<dbReference type="InterPro" id="IPR051791">
    <property type="entry name" value="Pra-immunoreactive"/>
</dbReference>
<evidence type="ECO:0000256" key="4">
    <source>
        <dbReference type="ARBA" id="ARBA00022989"/>
    </source>
</evidence>
<comment type="caution">
    <text evidence="8">The sequence shown here is derived from an EMBL/GenBank/DDBJ whole genome shotgun (WGS) entry which is preliminary data.</text>
</comment>
<keyword evidence="3 6" id="KW-0812">Transmembrane</keyword>
<feature type="transmembrane region" description="Helical" evidence="6">
    <location>
        <begin position="12"/>
        <end position="33"/>
    </location>
</feature>